<reference evidence="2" key="1">
    <citation type="submission" date="2022-10" db="EMBL/GenBank/DDBJ databases">
        <title>Human gut microbiome strain richness.</title>
        <authorList>
            <person name="Chen-Liaw A."/>
        </authorList>
    </citation>
    <scope>NUCLEOTIDE SEQUENCE</scope>
    <source>
        <strain evidence="2">A1_m1001262Bd0_191120</strain>
    </source>
</reference>
<accession>A0AAE4ICX7</accession>
<proteinExistence type="predicted"/>
<name>A0AAE4ICX7_BACUN</name>
<dbReference type="EMBL" id="JAQNQY010000001">
    <property type="protein sequence ID" value="MDC1751091.1"/>
    <property type="molecule type" value="Genomic_DNA"/>
</dbReference>
<evidence type="ECO:0000313" key="3">
    <source>
        <dbReference type="EMBL" id="MDU0243463.1"/>
    </source>
</evidence>
<dbReference type="InterPro" id="IPR036866">
    <property type="entry name" value="RibonucZ/Hydroxyglut_hydro"/>
</dbReference>
<dbReference type="EMBL" id="JAWDEU010000002">
    <property type="protein sequence ID" value="MDU0243463.1"/>
    <property type="molecule type" value="Genomic_DNA"/>
</dbReference>
<dbReference type="Proteomes" id="UP001181247">
    <property type="component" value="Unassembled WGS sequence"/>
</dbReference>
<evidence type="ECO:0000313" key="4">
    <source>
        <dbReference type="Proteomes" id="UP001181247"/>
    </source>
</evidence>
<evidence type="ECO:0000259" key="1">
    <source>
        <dbReference type="SMART" id="SM00849"/>
    </source>
</evidence>
<dbReference type="InterPro" id="IPR029058">
    <property type="entry name" value="AB_hydrolase_fold"/>
</dbReference>
<dbReference type="InterPro" id="IPR001279">
    <property type="entry name" value="Metallo-B-lactamas"/>
</dbReference>
<dbReference type="SUPFAM" id="SSF56281">
    <property type="entry name" value="Metallo-hydrolase/oxidoreductase"/>
    <property type="match status" value="1"/>
</dbReference>
<gene>
    <name evidence="2" type="ORF">POY80_01350</name>
    <name evidence="3" type="ORF">RVH16_01805</name>
</gene>
<reference evidence="3" key="2">
    <citation type="submission" date="2023-10" db="EMBL/GenBank/DDBJ databases">
        <title>Genome of Potential pathogenic bacteria in Crohn's disease.</title>
        <authorList>
            <person name="Rodriguez-Palacios A."/>
        </authorList>
    </citation>
    <scope>NUCLEOTIDE SEQUENCE</scope>
    <source>
        <strain evidence="3">CavFT-hAR50</strain>
    </source>
</reference>
<comment type="caution">
    <text evidence="3">The sequence shown here is derived from an EMBL/GenBank/DDBJ whole genome shotgun (WGS) entry which is preliminary data.</text>
</comment>
<evidence type="ECO:0000313" key="2">
    <source>
        <dbReference type="EMBL" id="MDC1751091.1"/>
    </source>
</evidence>
<dbReference type="AlphaFoldDB" id="A0AAE4ICX7"/>
<dbReference type="Gene3D" id="3.40.50.1820">
    <property type="entry name" value="alpha/beta hydrolase"/>
    <property type="match status" value="1"/>
</dbReference>
<dbReference type="RefSeq" id="WP_230373588.1">
    <property type="nucleotide sequence ID" value="NZ_CAXTGW010000002.1"/>
</dbReference>
<dbReference type="SMART" id="SM00849">
    <property type="entry name" value="Lactamase_B"/>
    <property type="match status" value="1"/>
</dbReference>
<organism evidence="3 4">
    <name type="scientific">Bacteroides uniformis</name>
    <dbReference type="NCBI Taxonomy" id="820"/>
    <lineage>
        <taxon>Bacteria</taxon>
        <taxon>Pseudomonadati</taxon>
        <taxon>Bacteroidota</taxon>
        <taxon>Bacteroidia</taxon>
        <taxon>Bacteroidales</taxon>
        <taxon>Bacteroidaceae</taxon>
        <taxon>Bacteroides</taxon>
    </lineage>
</organism>
<sequence>MKKGLLFIVVLFSFVGTWSQVVFKNDEVTVSKLKDKTWVFETWDFTTMYLLEGNDKAALIDAGTRCADLDKIVESITNKPYDVIITHAHPDHAGCIGYFDEVWMHRNDSILIKERTVNYTGKVRYMEEGQVFDLGGRKLEVMLMAGHTPGSIVLLDREQGDCYSGDAFGSGEVWLQCVPMSPIETFYQSCCRMEKLMTDGSISRIWCGHYPYLKNYLSLSYIQTMKKMSRRLADGEQNGARPYNNFAIPQPSTTRSISDGFCKIVYDVRNIVIKRKSIDSHHAIILDRLPKVEQEAYMYRDTCTQVDGRFAGFSPFFLIYPDKRCDVTQAESLIKEMGMDSILHKFSASVCVMNPLGNTYDMEKDLSAFQTFFKGMRVVNNLKVIGIGQGATFVNKAIARNAEAVAGIVTIGGNPGKYELDDCPVPTFVAGARSKQVTNSYVKLNKAVKTAVKGNLTFYVNTDEELLQVVSSSDTSASLKETFLEAWVQVLSKNYRFNNYKHTWYMGGTPEKYGTYELEPYIMPEEWGITRRVMETNLLGTGTFLWYEFHPEATLKAPRGTVPLLLLLHGNENDPRTQAETSGFIELCAKENFVVVELEWQGSKDYARMGMDGIEQVVYYLLKTYPQLDASRVYTEGLSAGSATSTGLGIRKSYLFAAVGGFSAGILPGSYRFDCDRQSLLGEAIQKSGAVEMPYFSATGTSDTVVPFINKDNWQKNAFFAAWQIYQIMNGMSVTERPDFSKDTIFGITLENRETIWTNKGISMETGVLSKNGVPLIQMVAVNDYGHWNFKPAAKMMWDYFMQFSRDPQTKELIYHGRK</sequence>
<dbReference type="PANTHER" id="PTHR42951">
    <property type="entry name" value="METALLO-BETA-LACTAMASE DOMAIN-CONTAINING"/>
    <property type="match status" value="1"/>
</dbReference>
<dbReference type="Pfam" id="PF00753">
    <property type="entry name" value="Lactamase_B"/>
    <property type="match status" value="1"/>
</dbReference>
<dbReference type="Proteomes" id="UP001218502">
    <property type="component" value="Unassembled WGS sequence"/>
</dbReference>
<feature type="domain" description="Metallo-beta-lactamase" evidence="1">
    <location>
        <begin position="45"/>
        <end position="209"/>
    </location>
</feature>
<dbReference type="SUPFAM" id="SSF53474">
    <property type="entry name" value="alpha/beta-Hydrolases"/>
    <property type="match status" value="1"/>
</dbReference>
<protein>
    <submittedName>
        <fullName evidence="3">MBL fold metallo-hydrolase</fullName>
    </submittedName>
</protein>
<dbReference type="Gene3D" id="3.60.15.10">
    <property type="entry name" value="Ribonuclease Z/Hydroxyacylglutathione hydrolase-like"/>
    <property type="match status" value="1"/>
</dbReference>
<dbReference type="InterPro" id="IPR050855">
    <property type="entry name" value="NDM-1-like"/>
</dbReference>
<dbReference type="PANTHER" id="PTHR42951:SF22">
    <property type="entry name" value="METALLO BETA-LACTAMASE SUPERFAMILY LIPOPROTEIN"/>
    <property type="match status" value="1"/>
</dbReference>